<dbReference type="AlphaFoldDB" id="W2HNM4"/>
<sequence>VPLFQSDPERVGKRGKKPGPRPNHKRKQARNAL</sequence>
<feature type="compositionally biased region" description="Basic residues" evidence="1">
    <location>
        <begin position="13"/>
        <end position="33"/>
    </location>
</feature>
<name>W2HNM4_PHYNI</name>
<evidence type="ECO:0000256" key="1">
    <source>
        <dbReference type="SAM" id="MobiDB-lite"/>
    </source>
</evidence>
<gene>
    <name evidence="2" type="ORF">L915_01095</name>
</gene>
<evidence type="ECO:0000313" key="2">
    <source>
        <dbReference type="EMBL" id="ETK96066.1"/>
    </source>
</evidence>
<proteinExistence type="predicted"/>
<reference evidence="2" key="1">
    <citation type="submission" date="2013-11" db="EMBL/GenBank/DDBJ databases">
        <title>The Genome Sequence of Phytophthora parasitica CJ02B3.</title>
        <authorList>
            <consortium name="The Broad Institute Genomics Platform"/>
            <person name="Russ C."/>
            <person name="Tyler B."/>
            <person name="Panabieres F."/>
            <person name="Shan W."/>
            <person name="Tripathy S."/>
            <person name="Grunwald N."/>
            <person name="Machado M."/>
            <person name="Johnson C.S."/>
            <person name="Arredondo F."/>
            <person name="Hong C."/>
            <person name="Coffey M."/>
            <person name="Young S.K."/>
            <person name="Zeng Q."/>
            <person name="Gargeya S."/>
            <person name="Fitzgerald M."/>
            <person name="Abouelleil A."/>
            <person name="Alvarado L."/>
            <person name="Chapman S.B."/>
            <person name="Gainer-Dewar J."/>
            <person name="Goldberg J."/>
            <person name="Griggs A."/>
            <person name="Gujja S."/>
            <person name="Hansen M."/>
            <person name="Howarth C."/>
            <person name="Imamovic A."/>
            <person name="Ireland A."/>
            <person name="Larimer J."/>
            <person name="McCowan C."/>
            <person name="Murphy C."/>
            <person name="Pearson M."/>
            <person name="Poon T.W."/>
            <person name="Priest M."/>
            <person name="Roberts A."/>
            <person name="Saif S."/>
            <person name="Shea T."/>
            <person name="Sykes S."/>
            <person name="Wortman J."/>
            <person name="Nusbaum C."/>
            <person name="Birren B."/>
        </authorList>
    </citation>
    <scope>NUCLEOTIDE SEQUENCE [LARGE SCALE GENOMIC DNA]</scope>
    <source>
        <strain evidence="2">CJ02B3</strain>
    </source>
</reference>
<feature type="region of interest" description="Disordered" evidence="1">
    <location>
        <begin position="1"/>
        <end position="33"/>
    </location>
</feature>
<protein>
    <submittedName>
        <fullName evidence="2">Uncharacterized protein</fullName>
    </submittedName>
</protein>
<accession>W2HNM4</accession>
<dbReference type="EMBL" id="KI684110">
    <property type="protein sequence ID" value="ETK96066.1"/>
    <property type="molecule type" value="Genomic_DNA"/>
</dbReference>
<organism evidence="2">
    <name type="scientific">Phytophthora nicotianae</name>
    <name type="common">Potato buckeye rot agent</name>
    <name type="synonym">Phytophthora parasitica</name>
    <dbReference type="NCBI Taxonomy" id="4792"/>
    <lineage>
        <taxon>Eukaryota</taxon>
        <taxon>Sar</taxon>
        <taxon>Stramenopiles</taxon>
        <taxon>Oomycota</taxon>
        <taxon>Peronosporomycetes</taxon>
        <taxon>Peronosporales</taxon>
        <taxon>Peronosporaceae</taxon>
        <taxon>Phytophthora</taxon>
    </lineage>
</organism>
<dbReference type="Proteomes" id="UP000053236">
    <property type="component" value="Unassembled WGS sequence"/>
</dbReference>
<feature type="non-terminal residue" evidence="2">
    <location>
        <position position="1"/>
    </location>
</feature>